<keyword evidence="3" id="KW-1185">Reference proteome</keyword>
<dbReference type="PANTHER" id="PTHR34310:SF5">
    <property type="entry name" value="DUF427 DOMAIN PROTEIN (AFU_ORTHOLOGUE AFUA_3G02220)"/>
    <property type="match status" value="1"/>
</dbReference>
<dbReference type="InterPro" id="IPR007361">
    <property type="entry name" value="DUF427"/>
</dbReference>
<organism evidence="2 3">
    <name type="scientific">Candidatus Nephthysia bennettiae</name>
    <dbReference type="NCBI Taxonomy" id="3127016"/>
    <lineage>
        <taxon>Bacteria</taxon>
        <taxon>Bacillati</taxon>
        <taxon>Candidatus Dormiibacterota</taxon>
        <taxon>Candidatus Dormibacteria</taxon>
        <taxon>Candidatus Dormibacterales</taxon>
        <taxon>Candidatus Dormibacteraceae</taxon>
        <taxon>Candidatus Nephthysia</taxon>
    </lineage>
</organism>
<comment type="caution">
    <text evidence="2">The sequence shown here is derived from an EMBL/GenBank/DDBJ whole genome shotgun (WGS) entry which is preliminary data.</text>
</comment>
<protein>
    <submittedName>
        <fullName evidence="2">DUF427 domain-containing protein</fullName>
    </submittedName>
</protein>
<evidence type="ECO:0000313" key="2">
    <source>
        <dbReference type="EMBL" id="MBJ7601323.1"/>
    </source>
</evidence>
<accession>A0A934NBS2</accession>
<dbReference type="AlphaFoldDB" id="A0A934NBS2"/>
<dbReference type="PANTHER" id="PTHR34310">
    <property type="entry name" value="DUF427 DOMAIN PROTEIN (AFU_ORTHOLOGUE AFUA_3G02220)"/>
    <property type="match status" value="1"/>
</dbReference>
<dbReference type="Pfam" id="PF04248">
    <property type="entry name" value="NTP_transf_9"/>
    <property type="match status" value="1"/>
</dbReference>
<evidence type="ECO:0000259" key="1">
    <source>
        <dbReference type="Pfam" id="PF04248"/>
    </source>
</evidence>
<dbReference type="Gene3D" id="2.170.150.40">
    <property type="entry name" value="Domain of unknown function (DUF427)"/>
    <property type="match status" value="1"/>
</dbReference>
<sequence length="116" mass="12949">MSVVETIVRPLRAEKSQWSRVKPADWNRAVLAGRTEIVAIEGNHYFSPDSLPHEHFKPNSADTFRGWKGQASHLDVVVEGKINRGAPRHYLEPSPAAARIASRVAAWHGMCVQNRA</sequence>
<gene>
    <name evidence="2" type="ORF">JF922_25025</name>
</gene>
<proteinExistence type="predicted"/>
<dbReference type="InterPro" id="IPR038694">
    <property type="entry name" value="DUF427_sf"/>
</dbReference>
<dbReference type="Proteomes" id="UP000612893">
    <property type="component" value="Unassembled WGS sequence"/>
</dbReference>
<name>A0A934NBS2_9BACT</name>
<feature type="domain" description="DUF427" evidence="1">
    <location>
        <begin position="25"/>
        <end position="108"/>
    </location>
</feature>
<evidence type="ECO:0000313" key="3">
    <source>
        <dbReference type="Proteomes" id="UP000612893"/>
    </source>
</evidence>
<reference evidence="2" key="1">
    <citation type="submission" date="2020-10" db="EMBL/GenBank/DDBJ databases">
        <title>Ca. Dormibacterota MAGs.</title>
        <authorList>
            <person name="Montgomery K."/>
        </authorList>
    </citation>
    <scope>NUCLEOTIDE SEQUENCE [LARGE SCALE GENOMIC DNA]</scope>
    <source>
        <strain evidence="2">SC8812_S17_10</strain>
    </source>
</reference>
<dbReference type="EMBL" id="JAEKNR010000242">
    <property type="protein sequence ID" value="MBJ7601323.1"/>
    <property type="molecule type" value="Genomic_DNA"/>
</dbReference>